<dbReference type="InterPro" id="IPR005654">
    <property type="entry name" value="ATPase_AFG1-like"/>
</dbReference>
<gene>
    <name evidence="4" type="ORF">THRCLA_00940</name>
</gene>
<name>A0A1W0A9U3_9STRA</name>
<dbReference type="GO" id="GO:0005739">
    <property type="term" value="C:mitochondrion"/>
    <property type="evidence" value="ECO:0007669"/>
    <property type="project" value="TreeGrafter"/>
</dbReference>
<keyword evidence="3" id="KW-0067">ATP-binding</keyword>
<dbReference type="PANTHER" id="PTHR12169:SF6">
    <property type="entry name" value="AFG1-LIKE ATPASE"/>
    <property type="match status" value="1"/>
</dbReference>
<dbReference type="EMBL" id="JNBS01000282">
    <property type="protein sequence ID" value="OQS07056.1"/>
    <property type="molecule type" value="Genomic_DNA"/>
</dbReference>
<evidence type="ECO:0000256" key="3">
    <source>
        <dbReference type="ARBA" id="ARBA00022840"/>
    </source>
</evidence>
<dbReference type="Gene3D" id="3.40.50.300">
    <property type="entry name" value="P-loop containing nucleotide triphosphate hydrolases"/>
    <property type="match status" value="1"/>
</dbReference>
<reference evidence="4 5" key="1">
    <citation type="journal article" date="2014" name="Genome Biol. Evol.">
        <title>The secreted proteins of Achlya hypogyna and Thraustotheca clavata identify the ancestral oomycete secretome and reveal gene acquisitions by horizontal gene transfer.</title>
        <authorList>
            <person name="Misner I."/>
            <person name="Blouin N."/>
            <person name="Leonard G."/>
            <person name="Richards T.A."/>
            <person name="Lane C.E."/>
        </authorList>
    </citation>
    <scope>NUCLEOTIDE SEQUENCE [LARGE SCALE GENOMIC DNA]</scope>
    <source>
        <strain evidence="4 5">ATCC 34112</strain>
    </source>
</reference>
<dbReference type="NCBIfam" id="NF040713">
    <property type="entry name" value="ZapE"/>
    <property type="match status" value="1"/>
</dbReference>
<comment type="caution">
    <text evidence="4">The sequence shown here is derived from an EMBL/GenBank/DDBJ whole genome shotgun (WGS) entry which is preliminary data.</text>
</comment>
<evidence type="ECO:0000313" key="4">
    <source>
        <dbReference type="EMBL" id="OQS07056.1"/>
    </source>
</evidence>
<organism evidence="4 5">
    <name type="scientific">Thraustotheca clavata</name>
    <dbReference type="NCBI Taxonomy" id="74557"/>
    <lineage>
        <taxon>Eukaryota</taxon>
        <taxon>Sar</taxon>
        <taxon>Stramenopiles</taxon>
        <taxon>Oomycota</taxon>
        <taxon>Saprolegniomycetes</taxon>
        <taxon>Saprolegniales</taxon>
        <taxon>Achlyaceae</taxon>
        <taxon>Thraustotheca</taxon>
    </lineage>
</organism>
<keyword evidence="2" id="KW-0547">Nucleotide-binding</keyword>
<dbReference type="GO" id="GO:0016887">
    <property type="term" value="F:ATP hydrolysis activity"/>
    <property type="evidence" value="ECO:0007669"/>
    <property type="project" value="InterPro"/>
</dbReference>
<keyword evidence="5" id="KW-1185">Reference proteome</keyword>
<dbReference type="AlphaFoldDB" id="A0A1W0A9U3"/>
<evidence type="ECO:0000313" key="5">
    <source>
        <dbReference type="Proteomes" id="UP000243217"/>
    </source>
</evidence>
<evidence type="ECO:0008006" key="6">
    <source>
        <dbReference type="Google" id="ProtNLM"/>
    </source>
</evidence>
<dbReference type="Gene3D" id="1.10.238.10">
    <property type="entry name" value="EF-hand"/>
    <property type="match status" value="1"/>
</dbReference>
<protein>
    <recommendedName>
        <fullName evidence="6">Lactation elevated protein 1</fullName>
    </recommendedName>
</protein>
<evidence type="ECO:0000256" key="2">
    <source>
        <dbReference type="ARBA" id="ARBA00022741"/>
    </source>
</evidence>
<sequence length="506" mass="59052">MIIRRASRVHLSLHRSFTSATRSLLDIYNEAVDKKEIRRDMVQIKALGHLERLQHELLTVVDEPPKKEEATSMFASWFGNDDKEEKKTIKSPKGVYLYGGVGCGKTFLMDMFYDNLPVESKRRVHFHKFMLEVHEKMHELRKQGFHEDPIPHITKELVEKSRVLCFDEFQVTDVADALILRRLFSSMIEAGSIVVATSNRPPKDLYKNGLQRDLFLPFIALLQETSVVHSLEESSTDYRKLKGVSEVEHVYRSPLTVENRAMFLQHFKDLSKDDSIEPVKLHLQGRTLQVEQAAIREKVCLMSFSDLCDKPLGAADYLVLGEAFDYVFVQDIPLLDISNRNTTRRFITFVDCMYEKKVQLYCLAAAPPMDLLIQNQDSKNVLDEAFAFDRTVSRLMEMQSEEYITKAMEEEKPDCFEMLEALKNKEILYDDVKKLWKEYNSDNSEYLEEVEMRALLEDICELHEGHRNVPAEVLETIFRQHTKKQPRLNFTQFQAFWKANGLSKWW</sequence>
<dbReference type="InterPro" id="IPR027417">
    <property type="entry name" value="P-loop_NTPase"/>
</dbReference>
<dbReference type="GO" id="GO:0005524">
    <property type="term" value="F:ATP binding"/>
    <property type="evidence" value="ECO:0007669"/>
    <property type="project" value="UniProtKB-KW"/>
</dbReference>
<dbReference type="Pfam" id="PF03969">
    <property type="entry name" value="AFG1_ATPase"/>
    <property type="match status" value="1"/>
</dbReference>
<comment type="similarity">
    <text evidence="1">Belongs to the AFG1 ATPase family.</text>
</comment>
<evidence type="ECO:0000256" key="1">
    <source>
        <dbReference type="ARBA" id="ARBA00010322"/>
    </source>
</evidence>
<dbReference type="SUPFAM" id="SSF47473">
    <property type="entry name" value="EF-hand"/>
    <property type="match status" value="1"/>
</dbReference>
<dbReference type="OrthoDB" id="548867at2759"/>
<dbReference type="InterPro" id="IPR011992">
    <property type="entry name" value="EF-hand-dom_pair"/>
</dbReference>
<accession>A0A1W0A9U3</accession>
<dbReference type="SUPFAM" id="SSF52540">
    <property type="entry name" value="P-loop containing nucleoside triphosphate hydrolases"/>
    <property type="match status" value="1"/>
</dbReference>
<dbReference type="PANTHER" id="PTHR12169">
    <property type="entry name" value="ATPASE N2B"/>
    <property type="match status" value="1"/>
</dbReference>
<dbReference type="Proteomes" id="UP000243217">
    <property type="component" value="Unassembled WGS sequence"/>
</dbReference>
<proteinExistence type="inferred from homology"/>